<sequence>MPSRRLNSPHPIWDNDYTIPLKLLDVVKINGKPLKEFAKSNRIKIANEAVTISLRDLFGTLIIEKPHETRSFLVIPHKLFPQECSPEIGSEFIRNRVLQDIGDFISFIVKEVRDIQALYVFKIVMKEYERSVYFLVVTLEHYLKLLEEQVTRLFLRGPIHKETLTMPSQFGSGVKHSNSSLVSPYLLFNKRSVTYDTMLNRMLFQSFYYVVIESEILKHVLTDKDLLKRVNALQSRALKLIEGYHLWEFFCEAPQNLVLIQERLTTQQNPHYAEVFRVYRELVKIVFSKTILKNIEEGIQYPLLNFATIYETWAVWRIIKGLIERGFKISDEGIVLNDQEKFNRRTKAIFRLEQGDLIITVVWELKFKPETDSLYMGSLMKLIRYVNKIPIKPDLVILVSKKGDNTPKKVLLGDVKFRIDKNNRLPPLETLYKVLGYVVDLGNFDHFKGASIEGMLIYPGRIEMLKIPIIKPEKGKDVLYVNLLPLNSESFEINIVKLLE</sequence>
<gene>
    <name evidence="1" type="ORF">X802_04585</name>
</gene>
<reference evidence="1 2" key="1">
    <citation type="submission" date="2014-01" db="EMBL/GenBank/DDBJ databases">
        <title>Genome sequencing of Thermococcus guaymasensis.</title>
        <authorList>
            <person name="Zhang X."/>
            <person name="Alvare G."/>
            <person name="Fristensky B."/>
            <person name="Chen L."/>
            <person name="Suen T."/>
            <person name="Chen Q."/>
            <person name="Ma K."/>
        </authorList>
    </citation>
    <scope>NUCLEOTIDE SEQUENCE [LARGE SCALE GENOMIC DNA]</scope>
    <source>
        <strain evidence="1 2">DSM 11113</strain>
    </source>
</reference>
<evidence type="ECO:0000313" key="2">
    <source>
        <dbReference type="Proteomes" id="UP000062043"/>
    </source>
</evidence>
<dbReference type="GeneID" id="27134931"/>
<dbReference type="STRING" id="1432656.X802_04585"/>
<organism evidence="1 2">
    <name type="scientific">Thermococcus guaymasensis DSM 11113</name>
    <dbReference type="NCBI Taxonomy" id="1432656"/>
    <lineage>
        <taxon>Archaea</taxon>
        <taxon>Methanobacteriati</taxon>
        <taxon>Methanobacteriota</taxon>
        <taxon>Thermococci</taxon>
        <taxon>Thermococcales</taxon>
        <taxon>Thermococcaceae</taxon>
        <taxon>Thermococcus</taxon>
    </lineage>
</organism>
<evidence type="ECO:0008006" key="3">
    <source>
        <dbReference type="Google" id="ProtNLM"/>
    </source>
</evidence>
<proteinExistence type="predicted"/>
<evidence type="ECO:0000313" key="1">
    <source>
        <dbReference type="EMBL" id="AJC72708.1"/>
    </source>
</evidence>
<dbReference type="KEGG" id="tgy:X802_04585"/>
<dbReference type="InterPro" id="IPR007505">
    <property type="entry name" value="PDDEXK_7"/>
</dbReference>
<dbReference type="Pfam" id="PF04411">
    <property type="entry name" value="PDDEXK_7"/>
    <property type="match status" value="1"/>
</dbReference>
<name>A0A0X1KN92_9EURY</name>
<dbReference type="OrthoDB" id="383685at2157"/>
<keyword evidence="2" id="KW-1185">Reference proteome</keyword>
<dbReference type="AlphaFoldDB" id="A0A0X1KN92"/>
<dbReference type="PATRIC" id="fig|1432656.3.peg.889"/>
<protein>
    <recommendedName>
        <fullName evidence="3">DUF2357 domain-containing protein</fullName>
    </recommendedName>
</protein>
<dbReference type="Proteomes" id="UP000062043">
    <property type="component" value="Chromosome"/>
</dbReference>
<dbReference type="EMBL" id="CP007140">
    <property type="protein sequence ID" value="AJC72708.1"/>
    <property type="molecule type" value="Genomic_DNA"/>
</dbReference>
<accession>A0A0X1KN92</accession>
<dbReference type="RefSeq" id="WP_062371351.1">
    <property type="nucleotide sequence ID" value="NZ_CP007140.1"/>
</dbReference>